<dbReference type="EMBL" id="JAHWZX010000010">
    <property type="protein sequence ID" value="MBW4331537.1"/>
    <property type="molecule type" value="Genomic_DNA"/>
</dbReference>
<comment type="caution">
    <text evidence="5">The sequence shown here is derived from an EMBL/GenBank/DDBJ whole genome shotgun (WGS) entry which is preliminary data.</text>
</comment>
<keyword evidence="6" id="KW-1185">Reference proteome</keyword>
<name>A0ABS6XMU7_9SPHN</name>
<evidence type="ECO:0000259" key="4">
    <source>
        <dbReference type="Pfam" id="PF07589"/>
    </source>
</evidence>
<evidence type="ECO:0000313" key="5">
    <source>
        <dbReference type="EMBL" id="MBW4331537.1"/>
    </source>
</evidence>
<evidence type="ECO:0000256" key="1">
    <source>
        <dbReference type="SAM" id="MobiDB-lite"/>
    </source>
</evidence>
<proteinExistence type="predicted"/>
<organism evidence="5 6">
    <name type="scientific">Stakelama flava</name>
    <dbReference type="NCBI Taxonomy" id="2860338"/>
    <lineage>
        <taxon>Bacteria</taxon>
        <taxon>Pseudomonadati</taxon>
        <taxon>Pseudomonadota</taxon>
        <taxon>Alphaproteobacteria</taxon>
        <taxon>Sphingomonadales</taxon>
        <taxon>Sphingomonadaceae</taxon>
        <taxon>Stakelama</taxon>
    </lineage>
</organism>
<feature type="chain" id="PRO_5045364750" evidence="3">
    <location>
        <begin position="26"/>
        <end position="77"/>
    </location>
</feature>
<keyword evidence="3" id="KW-0732">Signal</keyword>
<dbReference type="InterPro" id="IPR013424">
    <property type="entry name" value="Ice-binding_C"/>
</dbReference>
<feature type="domain" description="Ice-binding protein C-terminal" evidence="4">
    <location>
        <begin position="47"/>
        <end position="73"/>
    </location>
</feature>
<keyword evidence="2" id="KW-1133">Transmembrane helix</keyword>
<dbReference type="Proteomes" id="UP001197214">
    <property type="component" value="Unassembled WGS sequence"/>
</dbReference>
<feature type="transmembrane region" description="Helical" evidence="2">
    <location>
        <begin position="52"/>
        <end position="71"/>
    </location>
</feature>
<evidence type="ECO:0000313" key="6">
    <source>
        <dbReference type="Proteomes" id="UP001197214"/>
    </source>
</evidence>
<keyword evidence="2" id="KW-0812">Transmembrane</keyword>
<evidence type="ECO:0000256" key="3">
    <source>
        <dbReference type="SAM" id="SignalP"/>
    </source>
</evidence>
<accession>A0ABS6XMU7</accession>
<feature type="compositionally biased region" description="Low complexity" evidence="1">
    <location>
        <begin position="20"/>
        <end position="33"/>
    </location>
</feature>
<reference evidence="5 6" key="1">
    <citation type="submission" date="2021-07" db="EMBL/GenBank/DDBJ databases">
        <title>Stakelama flava sp. nov., a novel endophytic bacterium isolated from branch of Kandelia candel.</title>
        <authorList>
            <person name="Tuo L."/>
        </authorList>
    </citation>
    <scope>NUCLEOTIDE SEQUENCE [LARGE SCALE GENOMIC DNA]</scope>
    <source>
        <strain evidence="5 6">CBK3Z-3</strain>
    </source>
</reference>
<feature type="signal peptide" evidence="3">
    <location>
        <begin position="1"/>
        <end position="25"/>
    </location>
</feature>
<keyword evidence="2" id="KW-0472">Membrane</keyword>
<dbReference type="RefSeq" id="WP_219238659.1">
    <property type="nucleotide sequence ID" value="NZ_JAHWZX010000010.1"/>
</dbReference>
<sequence>MSMPIRLAIAAAATLMPLSAASAMSQPPQEAPGHNGGGHHGSGSPSPVPEPGMFALFATGLAGVFAGRLLARRRNKD</sequence>
<protein>
    <submittedName>
        <fullName evidence="5">PEP-CTERM sorting domain-containing protein</fullName>
    </submittedName>
</protein>
<feature type="region of interest" description="Disordered" evidence="1">
    <location>
        <begin position="20"/>
        <end position="51"/>
    </location>
</feature>
<evidence type="ECO:0000256" key="2">
    <source>
        <dbReference type="SAM" id="Phobius"/>
    </source>
</evidence>
<dbReference type="Pfam" id="PF07589">
    <property type="entry name" value="PEP-CTERM"/>
    <property type="match status" value="1"/>
</dbReference>
<gene>
    <name evidence="5" type="ORF">KY084_11725</name>
</gene>